<evidence type="ECO:0000313" key="10">
    <source>
        <dbReference type="EMBL" id="AFL68461.1"/>
    </source>
</evidence>
<evidence type="ECO:0000256" key="7">
    <source>
        <dbReference type="HAMAP-Rule" id="MF_00558"/>
    </source>
</evidence>
<comment type="pathway">
    <text evidence="7">Carbohydrate metabolism; tricarboxylic acid cycle; succinate from succinyl-CoA (ligase route): step 1/1.</text>
</comment>
<feature type="binding site" evidence="7">
    <location>
        <position position="199"/>
    </location>
    <ligand>
        <name>Mg(2+)</name>
        <dbReference type="ChEBI" id="CHEBI:18420"/>
    </ligand>
</feature>
<feature type="binding site" evidence="7">
    <location>
        <position position="107"/>
    </location>
    <ligand>
        <name>ATP</name>
        <dbReference type="ChEBI" id="CHEBI:30616"/>
    </ligand>
</feature>
<comment type="subunit">
    <text evidence="7">Heterotetramer of two alpha and two beta subunits.</text>
</comment>
<evidence type="ECO:0000256" key="4">
    <source>
        <dbReference type="ARBA" id="ARBA00022723"/>
    </source>
</evidence>
<dbReference type="GO" id="GO:0042709">
    <property type="term" value="C:succinate-CoA ligase complex"/>
    <property type="evidence" value="ECO:0007669"/>
    <property type="project" value="TreeGrafter"/>
</dbReference>
<keyword evidence="7 8" id="KW-0067">ATP-binding</keyword>
<dbReference type="EMBL" id="CP003333">
    <property type="protein sequence ID" value="AFL68461.1"/>
    <property type="molecule type" value="Genomic_DNA"/>
</dbReference>
<dbReference type="Pfam" id="PF00549">
    <property type="entry name" value="Ligase_CoA"/>
    <property type="match status" value="1"/>
</dbReference>
<dbReference type="SUPFAM" id="SSF52210">
    <property type="entry name" value="Succinyl-CoA synthetase domains"/>
    <property type="match status" value="1"/>
</dbReference>
<dbReference type="PROSITE" id="PS50975">
    <property type="entry name" value="ATP_GRASP"/>
    <property type="match status" value="1"/>
</dbReference>
<comment type="function">
    <text evidence="7">Succinyl-CoA synthetase functions in the citric acid cycle (TCA), coupling the hydrolysis of succinyl-CoA to the synthesis of either ATP or GTP and thus represents the only step of substrate-level phosphorylation in the TCA. The beta subunit provides nucleotide specificity of the enzyme and binds the substrate succinate, while the binding sites for coenzyme A and phosphate are found in the alpha subunit.</text>
</comment>
<protein>
    <recommendedName>
        <fullName evidence="7">Succinate--CoA ligase [ADP-forming] subunit beta</fullName>
        <ecNumber evidence="7">6.2.1.5</ecNumber>
    </recommendedName>
    <alternativeName>
        <fullName evidence="7">Succinyl-CoA synthetase subunit beta</fullName>
        <shortName evidence="7">SCS-beta</shortName>
    </alternativeName>
</protein>
<gene>
    <name evidence="7" type="primary">sucC</name>
    <name evidence="10" type="ordered locus">Sulba_1165</name>
</gene>
<feature type="binding site" evidence="7">
    <location>
        <position position="99"/>
    </location>
    <ligand>
        <name>ATP</name>
        <dbReference type="ChEBI" id="CHEBI:30616"/>
    </ligand>
</feature>
<dbReference type="GO" id="GO:0000287">
    <property type="term" value="F:magnesium ion binding"/>
    <property type="evidence" value="ECO:0007669"/>
    <property type="project" value="UniProtKB-UniRule"/>
</dbReference>
<feature type="binding site" evidence="7">
    <location>
        <position position="46"/>
    </location>
    <ligand>
        <name>ATP</name>
        <dbReference type="ChEBI" id="CHEBI:30616"/>
    </ligand>
</feature>
<dbReference type="HAMAP" id="MF_00558">
    <property type="entry name" value="Succ_CoA_beta"/>
    <property type="match status" value="1"/>
</dbReference>
<dbReference type="Gene3D" id="3.30.470.20">
    <property type="entry name" value="ATP-grasp fold, B domain"/>
    <property type="match status" value="1"/>
</dbReference>
<dbReference type="GO" id="GO:0006099">
    <property type="term" value="P:tricarboxylic acid cycle"/>
    <property type="evidence" value="ECO:0007669"/>
    <property type="project" value="UniProtKB-UniRule"/>
</dbReference>
<dbReference type="STRING" id="760154.Sulba_1165"/>
<evidence type="ECO:0000313" key="11">
    <source>
        <dbReference type="Proteomes" id="UP000006176"/>
    </source>
</evidence>
<dbReference type="FunFam" id="3.30.470.20:FF:000002">
    <property type="entry name" value="Succinate--CoA ligase [ADP-forming] subunit beta"/>
    <property type="match status" value="1"/>
</dbReference>
<feature type="binding site" evidence="7">
    <location>
        <begin position="321"/>
        <end position="323"/>
    </location>
    <ligand>
        <name>substrate</name>
        <note>ligand shared with subunit alpha</note>
    </ligand>
</feature>
<dbReference type="NCBIfam" id="NF001913">
    <property type="entry name" value="PRK00696.1"/>
    <property type="match status" value="1"/>
</dbReference>
<keyword evidence="6 7" id="KW-0460">Magnesium</keyword>
<dbReference type="InterPro" id="IPR017866">
    <property type="entry name" value="Succ-CoA_synthase_bsu_CS"/>
</dbReference>
<dbReference type="KEGG" id="sba:Sulba_1165"/>
<comment type="catalytic activity">
    <reaction evidence="7">
        <text>succinate + ATP + CoA = succinyl-CoA + ADP + phosphate</text>
        <dbReference type="Rhea" id="RHEA:17661"/>
        <dbReference type="ChEBI" id="CHEBI:30031"/>
        <dbReference type="ChEBI" id="CHEBI:30616"/>
        <dbReference type="ChEBI" id="CHEBI:43474"/>
        <dbReference type="ChEBI" id="CHEBI:57287"/>
        <dbReference type="ChEBI" id="CHEBI:57292"/>
        <dbReference type="ChEBI" id="CHEBI:456216"/>
        <dbReference type="EC" id="6.2.1.5"/>
    </reaction>
</comment>
<dbReference type="InterPro" id="IPR011761">
    <property type="entry name" value="ATP-grasp"/>
</dbReference>
<feature type="binding site" evidence="7">
    <location>
        <position position="102"/>
    </location>
    <ligand>
        <name>ATP</name>
        <dbReference type="ChEBI" id="CHEBI:30616"/>
    </ligand>
</feature>
<feature type="binding site" evidence="7">
    <location>
        <begin position="53"/>
        <end position="55"/>
    </location>
    <ligand>
        <name>ATP</name>
        <dbReference type="ChEBI" id="CHEBI:30616"/>
    </ligand>
</feature>
<evidence type="ECO:0000256" key="1">
    <source>
        <dbReference type="ARBA" id="ARBA00009182"/>
    </source>
</evidence>
<dbReference type="GO" id="GO:0005524">
    <property type="term" value="F:ATP binding"/>
    <property type="evidence" value="ECO:0007669"/>
    <property type="project" value="UniProtKB-UniRule"/>
</dbReference>
<dbReference type="EC" id="6.2.1.5" evidence="7"/>
<feature type="binding site" evidence="7">
    <location>
        <position position="264"/>
    </location>
    <ligand>
        <name>substrate</name>
        <note>ligand shared with subunit alpha</note>
    </ligand>
</feature>
<dbReference type="RefSeq" id="WP_014769340.1">
    <property type="nucleotide sequence ID" value="NC_018002.1"/>
</dbReference>
<keyword evidence="3 7" id="KW-0436">Ligase</keyword>
<dbReference type="HOGENOM" id="CLU_037430_0_2_7"/>
<dbReference type="GO" id="GO:0005829">
    <property type="term" value="C:cytosol"/>
    <property type="evidence" value="ECO:0007669"/>
    <property type="project" value="TreeGrafter"/>
</dbReference>
<evidence type="ECO:0000256" key="8">
    <source>
        <dbReference type="PROSITE-ProRule" id="PRU00409"/>
    </source>
</evidence>
<dbReference type="SUPFAM" id="SSF56059">
    <property type="entry name" value="Glutathione synthetase ATP-binding domain-like"/>
    <property type="match status" value="1"/>
</dbReference>
<comment type="cofactor">
    <cofactor evidence="7">
        <name>Mg(2+)</name>
        <dbReference type="ChEBI" id="CHEBI:18420"/>
    </cofactor>
    <text evidence="7">Binds 1 Mg(2+) ion per subunit.</text>
</comment>
<dbReference type="InterPro" id="IPR005809">
    <property type="entry name" value="Succ_CoA_ligase-like_bsu"/>
</dbReference>
<accession>I3XWY7</accession>
<dbReference type="GO" id="GO:0004776">
    <property type="term" value="F:succinate-CoA ligase (GDP-forming) activity"/>
    <property type="evidence" value="ECO:0007669"/>
    <property type="project" value="RHEA"/>
</dbReference>
<dbReference type="Pfam" id="PF08442">
    <property type="entry name" value="ATP-grasp_2"/>
    <property type="match status" value="1"/>
</dbReference>
<keyword evidence="4 7" id="KW-0479">Metal-binding</keyword>
<dbReference type="PATRIC" id="fig|760154.4.peg.1167"/>
<dbReference type="PROSITE" id="PS01217">
    <property type="entry name" value="SUCCINYL_COA_LIG_3"/>
    <property type="match status" value="1"/>
</dbReference>
<evidence type="ECO:0000256" key="2">
    <source>
        <dbReference type="ARBA" id="ARBA00022532"/>
    </source>
</evidence>
<organism evidence="10 11">
    <name type="scientific">Sulfurospirillum barnesii (strain ATCC 700032 / DSM 10660 / SES-3)</name>
    <dbReference type="NCBI Taxonomy" id="760154"/>
    <lineage>
        <taxon>Bacteria</taxon>
        <taxon>Pseudomonadati</taxon>
        <taxon>Campylobacterota</taxon>
        <taxon>Epsilonproteobacteria</taxon>
        <taxon>Campylobacterales</taxon>
        <taxon>Sulfurospirillaceae</taxon>
        <taxon>Sulfurospirillum</taxon>
    </lineage>
</organism>
<dbReference type="FunFam" id="3.30.1490.20:FF:000002">
    <property type="entry name" value="Succinate--CoA ligase [ADP-forming] subunit beta"/>
    <property type="match status" value="1"/>
</dbReference>
<keyword evidence="5 7" id="KW-0547">Nucleotide-binding</keyword>
<dbReference type="GO" id="GO:0004775">
    <property type="term" value="F:succinate-CoA ligase (ADP-forming) activity"/>
    <property type="evidence" value="ECO:0007669"/>
    <property type="project" value="UniProtKB-UniRule"/>
</dbReference>
<dbReference type="Proteomes" id="UP000006176">
    <property type="component" value="Chromosome"/>
</dbReference>
<comment type="catalytic activity">
    <reaction evidence="7">
        <text>GTP + succinate + CoA = succinyl-CoA + GDP + phosphate</text>
        <dbReference type="Rhea" id="RHEA:22120"/>
        <dbReference type="ChEBI" id="CHEBI:30031"/>
        <dbReference type="ChEBI" id="CHEBI:37565"/>
        <dbReference type="ChEBI" id="CHEBI:43474"/>
        <dbReference type="ChEBI" id="CHEBI:57287"/>
        <dbReference type="ChEBI" id="CHEBI:57292"/>
        <dbReference type="ChEBI" id="CHEBI:58189"/>
    </reaction>
</comment>
<proteinExistence type="inferred from homology"/>
<dbReference type="PANTHER" id="PTHR11815:SF10">
    <property type="entry name" value="SUCCINATE--COA LIGASE [GDP-FORMING] SUBUNIT BETA, MITOCHONDRIAL"/>
    <property type="match status" value="1"/>
</dbReference>
<feature type="binding site" evidence="7">
    <location>
        <position position="213"/>
    </location>
    <ligand>
        <name>Mg(2+)</name>
        <dbReference type="ChEBI" id="CHEBI:18420"/>
    </ligand>
</feature>
<dbReference type="InterPro" id="IPR016102">
    <property type="entry name" value="Succinyl-CoA_synth-like"/>
</dbReference>
<dbReference type="eggNOG" id="COG0045">
    <property type="taxonomic scope" value="Bacteria"/>
</dbReference>
<dbReference type="OrthoDB" id="9802602at2"/>
<dbReference type="AlphaFoldDB" id="I3XWY7"/>
<dbReference type="Gene3D" id="3.40.50.261">
    <property type="entry name" value="Succinyl-CoA synthetase domains"/>
    <property type="match status" value="1"/>
</dbReference>
<reference evidence="10 11" key="1">
    <citation type="submission" date="2012-06" db="EMBL/GenBank/DDBJ databases">
        <title>Complete sequence of Sulfurospirillum barnesii SES-3.</title>
        <authorList>
            <consortium name="US DOE Joint Genome Institute"/>
            <person name="Lucas S."/>
            <person name="Han J."/>
            <person name="Lapidus A."/>
            <person name="Cheng J.-F."/>
            <person name="Goodwin L."/>
            <person name="Pitluck S."/>
            <person name="Peters L."/>
            <person name="Ovchinnikova G."/>
            <person name="Lu M."/>
            <person name="Detter J.C."/>
            <person name="Han C."/>
            <person name="Tapia R."/>
            <person name="Land M."/>
            <person name="Hauser L."/>
            <person name="Kyrpides N."/>
            <person name="Ivanova N."/>
            <person name="Pagani I."/>
            <person name="Stolz J."/>
            <person name="Arkin A."/>
            <person name="Dehal P."/>
            <person name="Oremland R."/>
            <person name="Saltikov C."/>
            <person name="Basu P."/>
            <person name="Hollibaugh J."/>
            <person name="Newman D."/>
            <person name="Stolyar S."/>
            <person name="Hazen T."/>
            <person name="Woyke T."/>
        </authorList>
    </citation>
    <scope>NUCLEOTIDE SEQUENCE [LARGE SCALE GENOMIC DNA]</scope>
    <source>
        <strain evidence="11">ATCC 700032 / DSM 10660 / SES-3</strain>
    </source>
</reference>
<dbReference type="UniPathway" id="UPA00223">
    <property type="reaction ID" value="UER00999"/>
</dbReference>
<dbReference type="FunFam" id="3.40.50.261:FF:000001">
    <property type="entry name" value="Succinate--CoA ligase [ADP-forming] subunit beta"/>
    <property type="match status" value="1"/>
</dbReference>
<comment type="similarity">
    <text evidence="1 7">Belongs to the succinate/malate CoA ligase beta subunit family.</text>
</comment>
<dbReference type="GO" id="GO:0006104">
    <property type="term" value="P:succinyl-CoA metabolic process"/>
    <property type="evidence" value="ECO:0007669"/>
    <property type="project" value="TreeGrafter"/>
</dbReference>
<dbReference type="NCBIfam" id="TIGR01016">
    <property type="entry name" value="sucCoAbeta"/>
    <property type="match status" value="1"/>
</dbReference>
<sequence length="391" mass="42151">MNIHEYQAKEIFRRYNVPTPRGYVASSVEEAVQNAQKLGGTLWVVKAQIHAGGRGLGGGVKLARSLDEVKAHAQALLGMNLVTHQTTALGTCVQKIYIEEGVEIANEFYLGMVLDRSQELPVMMASCEGGMEIETIAQSAPEKIIKVSIDPFIGFQSYHGRELAFGLNLPQEETQNFIHCAKALYEAYMHNDASMIEINPLVKTKNGTFIALDAKMSFDDNALFRHPEIVAMRDTSEENPIEREASEYGLSYVKLNGSVGCMVNGAGLAMGTMDIIDYAGGEPANFLDVGGGANANTVAKGFEIILKDPNVKSIFVNIFGGIVRCDRIANGILEATKMVKVDVPVIVRLDGTNAKEAVEILKNANIKNIISATDLSDGAQKAVAAAKGALV</sequence>
<keyword evidence="2 7" id="KW-0816">Tricarboxylic acid cycle</keyword>
<dbReference type="InterPro" id="IPR013815">
    <property type="entry name" value="ATP_grasp_subdomain_1"/>
</dbReference>
<feature type="domain" description="ATP-grasp" evidence="9">
    <location>
        <begin position="9"/>
        <end position="246"/>
    </location>
</feature>
<dbReference type="PANTHER" id="PTHR11815">
    <property type="entry name" value="SUCCINYL-COA SYNTHETASE BETA CHAIN"/>
    <property type="match status" value="1"/>
</dbReference>
<dbReference type="InterPro" id="IPR005811">
    <property type="entry name" value="SUCC_ACL_C"/>
</dbReference>
<evidence type="ECO:0000256" key="3">
    <source>
        <dbReference type="ARBA" id="ARBA00022598"/>
    </source>
</evidence>
<name>I3XWY7_SULBS</name>
<evidence type="ECO:0000256" key="6">
    <source>
        <dbReference type="ARBA" id="ARBA00022842"/>
    </source>
</evidence>
<keyword evidence="11" id="KW-1185">Reference proteome</keyword>
<dbReference type="PIRSF" id="PIRSF001554">
    <property type="entry name" value="SucCS_beta"/>
    <property type="match status" value="1"/>
</dbReference>
<evidence type="ECO:0000259" key="9">
    <source>
        <dbReference type="PROSITE" id="PS50975"/>
    </source>
</evidence>
<dbReference type="Gene3D" id="3.30.1490.20">
    <property type="entry name" value="ATP-grasp fold, A domain"/>
    <property type="match status" value="1"/>
</dbReference>
<dbReference type="InterPro" id="IPR013650">
    <property type="entry name" value="ATP-grasp_succ-CoA_synth-type"/>
</dbReference>
<evidence type="ECO:0000256" key="5">
    <source>
        <dbReference type="ARBA" id="ARBA00022741"/>
    </source>
</evidence>